<accession>A0A067NTW9</accession>
<evidence type="ECO:0000256" key="1">
    <source>
        <dbReference type="SAM" id="MobiDB-lite"/>
    </source>
</evidence>
<gene>
    <name evidence="2" type="ORF">PLEOSDRAFT_1104249</name>
</gene>
<dbReference type="VEuPathDB" id="FungiDB:PLEOSDRAFT_1104249"/>
<feature type="compositionally biased region" description="Low complexity" evidence="1">
    <location>
        <begin position="108"/>
        <end position="137"/>
    </location>
</feature>
<proteinExistence type="predicted"/>
<protein>
    <submittedName>
        <fullName evidence="2">Uncharacterized protein</fullName>
    </submittedName>
</protein>
<name>A0A067NTW9_PLEO1</name>
<feature type="compositionally biased region" description="Low complexity" evidence="1">
    <location>
        <begin position="79"/>
        <end position="97"/>
    </location>
</feature>
<dbReference type="Proteomes" id="UP000027073">
    <property type="component" value="Unassembled WGS sequence"/>
</dbReference>
<dbReference type="EMBL" id="KL198008">
    <property type="protein sequence ID" value="KDQ27567.1"/>
    <property type="molecule type" value="Genomic_DNA"/>
</dbReference>
<dbReference type="AlphaFoldDB" id="A0A067NTW9"/>
<evidence type="ECO:0000313" key="2">
    <source>
        <dbReference type="EMBL" id="KDQ27567.1"/>
    </source>
</evidence>
<dbReference type="HOGENOM" id="CLU_1525795_0_0_1"/>
<evidence type="ECO:0000313" key="3">
    <source>
        <dbReference type="Proteomes" id="UP000027073"/>
    </source>
</evidence>
<feature type="region of interest" description="Disordered" evidence="1">
    <location>
        <begin position="57"/>
        <end position="148"/>
    </location>
</feature>
<sequence>MLPQSSRPLQTSQMPIRRERLELVSLYKMSVGENCGRSETTTLKGNLALYLSKIPEGGQQRVPPELSMPPAHPACPFQSSTTTTSSTSTSSAKSTPTQLIDNVEGAESKLLLGTKSSSSPEPSSSTTTSPSSPSETPGKNEANDNLSKYIEEVRMETDLVLDLGAKKVKGDPKQAR</sequence>
<organism evidence="2 3">
    <name type="scientific">Pleurotus ostreatus (strain PC15)</name>
    <name type="common">Oyster mushroom</name>
    <dbReference type="NCBI Taxonomy" id="1137138"/>
    <lineage>
        <taxon>Eukaryota</taxon>
        <taxon>Fungi</taxon>
        <taxon>Dikarya</taxon>
        <taxon>Basidiomycota</taxon>
        <taxon>Agaricomycotina</taxon>
        <taxon>Agaricomycetes</taxon>
        <taxon>Agaricomycetidae</taxon>
        <taxon>Agaricales</taxon>
        <taxon>Pleurotineae</taxon>
        <taxon>Pleurotaceae</taxon>
        <taxon>Pleurotus</taxon>
    </lineage>
</organism>
<reference evidence="3" key="1">
    <citation type="journal article" date="2014" name="Proc. Natl. Acad. Sci. U.S.A.">
        <title>Extensive sampling of basidiomycete genomes demonstrates inadequacy of the white-rot/brown-rot paradigm for wood decay fungi.</title>
        <authorList>
            <person name="Riley R."/>
            <person name="Salamov A.A."/>
            <person name="Brown D.W."/>
            <person name="Nagy L.G."/>
            <person name="Floudas D."/>
            <person name="Held B.W."/>
            <person name="Levasseur A."/>
            <person name="Lombard V."/>
            <person name="Morin E."/>
            <person name="Otillar R."/>
            <person name="Lindquist E.A."/>
            <person name="Sun H."/>
            <person name="LaButti K.M."/>
            <person name="Schmutz J."/>
            <person name="Jabbour D."/>
            <person name="Luo H."/>
            <person name="Baker S.E."/>
            <person name="Pisabarro A.G."/>
            <person name="Walton J.D."/>
            <person name="Blanchette R.A."/>
            <person name="Henrissat B."/>
            <person name="Martin F."/>
            <person name="Cullen D."/>
            <person name="Hibbett D.S."/>
            <person name="Grigoriev I.V."/>
        </authorList>
    </citation>
    <scope>NUCLEOTIDE SEQUENCE [LARGE SCALE GENOMIC DNA]</scope>
    <source>
        <strain evidence="3">PC15</strain>
    </source>
</reference>
<dbReference type="InParanoid" id="A0A067NTW9"/>